<comment type="function">
    <text evidence="6">Plays an essential role in the assembly of succinate dehydrogenase (SDH), an enzyme complex (also referred to as respiratory complex II) that is a component of both the tricarboxylic acid (TCA) cycle and the mitochondrial electron transport chain, and which couples the oxidation of succinate to fumarate with the reduction of ubiquinone (coenzyme Q) to ubiquinol. Promotes maturation of the iron-sulfur protein subunit of the SDH catalytic dimer, protecting it from the deleterious effects of oxidants. May act together with SDHAF1.</text>
</comment>
<evidence type="ECO:0000256" key="5">
    <source>
        <dbReference type="ARBA" id="ARBA00023186"/>
    </source>
</evidence>
<dbReference type="AlphaFoldDB" id="A0A4P9Z9X8"/>
<dbReference type="Pfam" id="PF13233">
    <property type="entry name" value="Complex1_LYR_2"/>
    <property type="match status" value="1"/>
</dbReference>
<dbReference type="GO" id="GO:0006105">
    <property type="term" value="P:succinate metabolic process"/>
    <property type="evidence" value="ECO:0007669"/>
    <property type="project" value="TreeGrafter"/>
</dbReference>
<keyword evidence="3" id="KW-0809">Transit peptide</keyword>
<organism evidence="7 8">
    <name type="scientific">Metschnikowia bicuspidata</name>
    <dbReference type="NCBI Taxonomy" id="27322"/>
    <lineage>
        <taxon>Eukaryota</taxon>
        <taxon>Fungi</taxon>
        <taxon>Dikarya</taxon>
        <taxon>Ascomycota</taxon>
        <taxon>Saccharomycotina</taxon>
        <taxon>Pichiomycetes</taxon>
        <taxon>Metschnikowiaceae</taxon>
        <taxon>Metschnikowia</taxon>
    </lineage>
</organism>
<protein>
    <recommendedName>
        <fullName evidence="6">Succinate dehydrogenase assembly factor 3</fullName>
        <shortName evidence="6">SDH assembly factor 3</shortName>
        <shortName evidence="6">SDHAF3</shortName>
    </recommendedName>
</protein>
<dbReference type="Proteomes" id="UP000268321">
    <property type="component" value="Unassembled WGS sequence"/>
</dbReference>
<gene>
    <name evidence="7" type="ORF">METBISCDRAFT_18800</name>
</gene>
<dbReference type="PANTHER" id="PTHR13137:SF6">
    <property type="entry name" value="SUCCINATE DEHYDROGENASE ASSEMBLY FACTOR 3, MITOCHONDRIAL"/>
    <property type="match status" value="1"/>
</dbReference>
<evidence type="ECO:0000256" key="4">
    <source>
        <dbReference type="ARBA" id="ARBA00023128"/>
    </source>
</evidence>
<evidence type="ECO:0000256" key="6">
    <source>
        <dbReference type="RuleBase" id="RU368039"/>
    </source>
</evidence>
<dbReference type="InterPro" id="IPR008381">
    <property type="entry name" value="SDHAF3/Sdh7"/>
</dbReference>
<reference evidence="8" key="1">
    <citation type="journal article" date="2018" name="Nat. Microbiol.">
        <title>Leveraging single-cell genomics to expand the fungal tree of life.</title>
        <authorList>
            <person name="Ahrendt S.R."/>
            <person name="Quandt C.A."/>
            <person name="Ciobanu D."/>
            <person name="Clum A."/>
            <person name="Salamov A."/>
            <person name="Andreopoulos B."/>
            <person name="Cheng J.F."/>
            <person name="Woyke T."/>
            <person name="Pelin A."/>
            <person name="Henrissat B."/>
            <person name="Reynolds N.K."/>
            <person name="Benny G.L."/>
            <person name="Smith M.E."/>
            <person name="James T.Y."/>
            <person name="Grigoriev I.V."/>
        </authorList>
    </citation>
    <scope>NUCLEOTIDE SEQUENCE [LARGE SCALE GENOMIC DNA]</scope>
    <source>
        <strain evidence="8">Baker2002</strain>
    </source>
</reference>
<dbReference type="CDD" id="cd20270">
    <property type="entry name" value="Complex1_LYR_SDHAF3_LYRM10"/>
    <property type="match status" value="1"/>
</dbReference>
<evidence type="ECO:0000256" key="2">
    <source>
        <dbReference type="ARBA" id="ARBA00006020"/>
    </source>
</evidence>
<name>A0A4P9Z9X8_9ASCO</name>
<sequence length="125" mass="14877">MRANIPRLIRQRRPERAVEPLLPALKLYREILRAHWRKLPNELRYLGDQYIKAEFKAHKSTGNPLYIVGFLTQWQDYLRSIDGESWQEGKLSKEELDKMSPEQVCQLYELMQETQRPGHEGLEDV</sequence>
<dbReference type="EMBL" id="ML004491">
    <property type="protein sequence ID" value="RKP29378.1"/>
    <property type="molecule type" value="Genomic_DNA"/>
</dbReference>
<comment type="subcellular location">
    <subcellularLocation>
        <location evidence="1 6">Mitochondrion matrix</location>
    </subcellularLocation>
</comment>
<keyword evidence="5 6" id="KW-0143">Chaperone</keyword>
<dbReference type="GO" id="GO:0005758">
    <property type="term" value="C:mitochondrial intermembrane space"/>
    <property type="evidence" value="ECO:0007669"/>
    <property type="project" value="TreeGrafter"/>
</dbReference>
<dbReference type="OrthoDB" id="278329at2759"/>
<proteinExistence type="inferred from homology"/>
<dbReference type="GO" id="GO:0034553">
    <property type="term" value="P:mitochondrial respiratory chain complex II assembly"/>
    <property type="evidence" value="ECO:0007669"/>
    <property type="project" value="UniProtKB-UniRule"/>
</dbReference>
<keyword evidence="4 6" id="KW-0496">Mitochondrion</keyword>
<evidence type="ECO:0000313" key="8">
    <source>
        <dbReference type="Proteomes" id="UP000268321"/>
    </source>
</evidence>
<evidence type="ECO:0000313" key="7">
    <source>
        <dbReference type="EMBL" id="RKP29378.1"/>
    </source>
</evidence>
<evidence type="ECO:0000256" key="3">
    <source>
        <dbReference type="ARBA" id="ARBA00022946"/>
    </source>
</evidence>
<dbReference type="PANTHER" id="PTHR13137">
    <property type="entry name" value="DC11 ACN9 HOMOLOG"/>
    <property type="match status" value="1"/>
</dbReference>
<accession>A0A4P9Z9X8</accession>
<keyword evidence="8" id="KW-1185">Reference proteome</keyword>
<evidence type="ECO:0000256" key="1">
    <source>
        <dbReference type="ARBA" id="ARBA00004305"/>
    </source>
</evidence>
<comment type="similarity">
    <text evidence="2 6">Belongs to the complex I LYR family. SDHAF3 subfamily.</text>
</comment>
<comment type="subunit">
    <text evidence="6">Interacts with the iron-sulfur protein subunit within the SDH catalytic dimer.</text>
</comment>
<dbReference type="GO" id="GO:0005759">
    <property type="term" value="C:mitochondrial matrix"/>
    <property type="evidence" value="ECO:0007669"/>
    <property type="project" value="UniProtKB-SubCell"/>
</dbReference>